<evidence type="ECO:0000256" key="1">
    <source>
        <dbReference type="SAM" id="MobiDB-lite"/>
    </source>
</evidence>
<sequence length="103" mass="11867">MQQQYCEKGFKMYSKLISCLLVAKQNNELLMKNHEIRPIGSAPFLEVNVVVHNNYENEKYRGCSHDRGRGRSEGRGRGRTSNRYHGGHNSGTYNHQKKNNNEG</sequence>
<dbReference type="Proteomes" id="UP001358586">
    <property type="component" value="Chromosome 11"/>
</dbReference>
<organism evidence="2 3">
    <name type="scientific">Gossypium arboreum</name>
    <name type="common">Tree cotton</name>
    <name type="synonym">Gossypium nanking</name>
    <dbReference type="NCBI Taxonomy" id="29729"/>
    <lineage>
        <taxon>Eukaryota</taxon>
        <taxon>Viridiplantae</taxon>
        <taxon>Streptophyta</taxon>
        <taxon>Embryophyta</taxon>
        <taxon>Tracheophyta</taxon>
        <taxon>Spermatophyta</taxon>
        <taxon>Magnoliopsida</taxon>
        <taxon>eudicotyledons</taxon>
        <taxon>Gunneridae</taxon>
        <taxon>Pentapetalae</taxon>
        <taxon>rosids</taxon>
        <taxon>malvids</taxon>
        <taxon>Malvales</taxon>
        <taxon>Malvaceae</taxon>
        <taxon>Malvoideae</taxon>
        <taxon>Gossypium</taxon>
    </lineage>
</organism>
<reference evidence="2 3" key="1">
    <citation type="submission" date="2023-03" db="EMBL/GenBank/DDBJ databases">
        <title>WGS of Gossypium arboreum.</title>
        <authorList>
            <person name="Yu D."/>
        </authorList>
    </citation>
    <scope>NUCLEOTIDE SEQUENCE [LARGE SCALE GENOMIC DNA]</scope>
    <source>
        <tissue evidence="2">Leaf</tissue>
    </source>
</reference>
<name>A0ABR0N2N0_GOSAR</name>
<evidence type="ECO:0000313" key="3">
    <source>
        <dbReference type="Proteomes" id="UP001358586"/>
    </source>
</evidence>
<dbReference type="EMBL" id="JARKNE010000011">
    <property type="protein sequence ID" value="KAK5784818.1"/>
    <property type="molecule type" value="Genomic_DNA"/>
</dbReference>
<feature type="compositionally biased region" description="Basic residues" evidence="1">
    <location>
        <begin position="77"/>
        <end position="86"/>
    </location>
</feature>
<proteinExistence type="predicted"/>
<protein>
    <submittedName>
        <fullName evidence="2">Uncharacterized protein</fullName>
    </submittedName>
</protein>
<dbReference type="PANTHER" id="PTHR33325:SF11">
    <property type="entry name" value="COLD SHOCK DOMAIN-CONTAINING PROTEIN 4-LIKE"/>
    <property type="match status" value="1"/>
</dbReference>
<accession>A0ABR0N2N0</accession>
<feature type="compositionally biased region" description="Basic and acidic residues" evidence="1">
    <location>
        <begin position="58"/>
        <end position="76"/>
    </location>
</feature>
<comment type="caution">
    <text evidence="2">The sequence shown here is derived from an EMBL/GenBank/DDBJ whole genome shotgun (WGS) entry which is preliminary data.</text>
</comment>
<keyword evidence="3" id="KW-1185">Reference proteome</keyword>
<feature type="region of interest" description="Disordered" evidence="1">
    <location>
        <begin position="58"/>
        <end position="103"/>
    </location>
</feature>
<evidence type="ECO:0000313" key="2">
    <source>
        <dbReference type="EMBL" id="KAK5784818.1"/>
    </source>
</evidence>
<gene>
    <name evidence="2" type="ORF">PVK06_039356</name>
</gene>
<dbReference type="PANTHER" id="PTHR33325">
    <property type="entry name" value="ZINC FINGER, CCHC-TYPE-RELATED"/>
    <property type="match status" value="1"/>
</dbReference>